<dbReference type="InterPro" id="IPR036861">
    <property type="entry name" value="Endochitinase-like_sf"/>
</dbReference>
<dbReference type="SUPFAM" id="SSF53955">
    <property type="entry name" value="Lysozyme-like"/>
    <property type="match status" value="3"/>
</dbReference>
<dbReference type="Gene3D" id="1.10.530.10">
    <property type="match status" value="3"/>
</dbReference>
<comment type="similarity">
    <text evidence="1">Belongs to the glycosyl hydrolase 19 family. Chitinase class I subfamily.</text>
</comment>
<feature type="domain" description="Chitin-binding type-1" evidence="5">
    <location>
        <begin position="250"/>
        <end position="285"/>
    </location>
</feature>
<dbReference type="Proteomes" id="UP000824890">
    <property type="component" value="Unassembled WGS sequence"/>
</dbReference>
<name>A0ABQ7ZQB1_BRANA</name>
<evidence type="ECO:0000256" key="1">
    <source>
        <dbReference type="ARBA" id="ARBA00009373"/>
    </source>
</evidence>
<keyword evidence="2 4" id="KW-0147">Chitin-binding</keyword>
<dbReference type="CDD" id="cd00325">
    <property type="entry name" value="chitinase_GH19"/>
    <property type="match status" value="3"/>
</dbReference>
<dbReference type="Pfam" id="PF00187">
    <property type="entry name" value="Chitin_bind_1"/>
    <property type="match status" value="1"/>
</dbReference>
<proteinExistence type="inferred from homology"/>
<protein>
    <recommendedName>
        <fullName evidence="5">Chitin-binding type-1 domain-containing protein</fullName>
    </recommendedName>
</protein>
<dbReference type="Pfam" id="PF00182">
    <property type="entry name" value="Glyco_hydro_19"/>
    <property type="match status" value="4"/>
</dbReference>
<keyword evidence="3 4" id="KW-1015">Disulfide bond</keyword>
<dbReference type="PROSITE" id="PS50941">
    <property type="entry name" value="CHIT_BIND_I_2"/>
    <property type="match status" value="1"/>
</dbReference>
<dbReference type="InterPro" id="IPR001002">
    <property type="entry name" value="Chitin-bd_1"/>
</dbReference>
<dbReference type="InterPro" id="IPR023346">
    <property type="entry name" value="Lysozyme-like_dom_sf"/>
</dbReference>
<reference evidence="6 7" key="1">
    <citation type="submission" date="2021-05" db="EMBL/GenBank/DDBJ databases">
        <title>Genome Assembly of Synthetic Allotetraploid Brassica napus Reveals Homoeologous Exchanges between Subgenomes.</title>
        <authorList>
            <person name="Davis J.T."/>
        </authorList>
    </citation>
    <scope>NUCLEOTIDE SEQUENCE [LARGE SCALE GENOMIC DNA]</scope>
    <source>
        <strain evidence="7">cv. Da-Ae</strain>
        <tissue evidence="6">Seedling</tissue>
    </source>
</reference>
<dbReference type="InterPro" id="IPR018371">
    <property type="entry name" value="Chitin-binding_1_CS"/>
</dbReference>
<dbReference type="Gene3D" id="3.30.20.10">
    <property type="entry name" value="Endochitinase, domain 2"/>
    <property type="match status" value="3"/>
</dbReference>
<dbReference type="SUPFAM" id="SSF57016">
    <property type="entry name" value="Plant lectins/antimicrobial peptides"/>
    <property type="match status" value="2"/>
</dbReference>
<accession>A0ABQ7ZQB1</accession>
<dbReference type="Gene3D" id="3.30.60.10">
    <property type="entry name" value="Endochitinase-like"/>
    <property type="match status" value="2"/>
</dbReference>
<evidence type="ECO:0000256" key="3">
    <source>
        <dbReference type="ARBA" id="ARBA00023157"/>
    </source>
</evidence>
<feature type="disulfide bond" evidence="4">
    <location>
        <begin position="255"/>
        <end position="267"/>
    </location>
</feature>
<gene>
    <name evidence="6" type="ORF">HID58_058299</name>
</gene>
<dbReference type="PANTHER" id="PTHR22595:SF156">
    <property type="entry name" value="CHITIN-BINDING TYPE-1 DOMAIN-CONTAINING PROTEIN"/>
    <property type="match status" value="1"/>
</dbReference>
<evidence type="ECO:0000256" key="4">
    <source>
        <dbReference type="PROSITE-ProRule" id="PRU00261"/>
    </source>
</evidence>
<feature type="disulfide bond" evidence="4">
    <location>
        <begin position="260"/>
        <end position="274"/>
    </location>
</feature>
<dbReference type="PROSITE" id="PS00026">
    <property type="entry name" value="CHIT_BIND_I_1"/>
    <property type="match status" value="1"/>
</dbReference>
<evidence type="ECO:0000313" key="7">
    <source>
        <dbReference type="Proteomes" id="UP000824890"/>
    </source>
</evidence>
<evidence type="ECO:0000313" key="6">
    <source>
        <dbReference type="EMBL" id="KAH0882203.1"/>
    </source>
</evidence>
<dbReference type="PROSITE" id="PS00773">
    <property type="entry name" value="CHITINASE_19_1"/>
    <property type="match status" value="1"/>
</dbReference>
<keyword evidence="7" id="KW-1185">Reference proteome</keyword>
<sequence>MCDRYGYCGTTADYCGTGCRSGPCSYESGGVGLNAGPRDRIPNVVTTAVFAGIMSKVENGCPAKGFYTRQAFISAAQSFPAYRGTVAKREIAAMLAQFSHESDSFCYKEEIARGRYCQASSVYPCQPGKNYYGRGPIQITWNENYGAAGKFLGLPLLTDPDMVARNPDVAFKCAMWFWNEKVRPVVDQGFGATTRRINGGECDGGSPTRVQSRKKTTMKYAKTTSRNDQFATLLTTLFFLILTVSKPVASQNCGCASGLCCSSAGYCGTTDAYCGEGCKEGPCKNSGPGDPTVSLEETVTPEFFNSILSQATESNCPGKGFYTHETFMAAANAYPSFGASISKLMCHIEEVDGPAKAARGEYCDTTKPEFPCVQGKGYYGRGAIQLSWNYNYGPCGRDLNEGDLLATPEKVAQNQVLAFKASFWYWTTNVRSSFKSGFGATIRAVNSRECSGGDSTEKAANRVRYFQDYCGKLGVQPGENLTLISLITTRILMCGIEEVGGPAKAAAGDYCNPEKTEFPCVPGKGYYGRGAIQLSWNYNYGPCGRDLNEGDLLATPEKVTQDQVLAFKASFWYWTTKVRSSFKSGFGPTIKAVNSMECTGGGVPSDTAANRVKYFQDYCTKLDVLPGENLNC</sequence>
<dbReference type="CDD" id="cd00035">
    <property type="entry name" value="ChtBD1"/>
    <property type="match status" value="2"/>
</dbReference>
<comment type="caution">
    <text evidence="4">Lacks conserved residue(s) required for the propagation of feature annotation.</text>
</comment>
<dbReference type="EMBL" id="JAGKQM010000014">
    <property type="protein sequence ID" value="KAH0882203.1"/>
    <property type="molecule type" value="Genomic_DNA"/>
</dbReference>
<organism evidence="6 7">
    <name type="scientific">Brassica napus</name>
    <name type="common">Rape</name>
    <dbReference type="NCBI Taxonomy" id="3708"/>
    <lineage>
        <taxon>Eukaryota</taxon>
        <taxon>Viridiplantae</taxon>
        <taxon>Streptophyta</taxon>
        <taxon>Embryophyta</taxon>
        <taxon>Tracheophyta</taxon>
        <taxon>Spermatophyta</taxon>
        <taxon>Magnoliopsida</taxon>
        <taxon>eudicotyledons</taxon>
        <taxon>Gunneridae</taxon>
        <taxon>Pentapetalae</taxon>
        <taxon>rosids</taxon>
        <taxon>malvids</taxon>
        <taxon>Brassicales</taxon>
        <taxon>Brassicaceae</taxon>
        <taxon>Brassiceae</taxon>
        <taxon>Brassica</taxon>
    </lineage>
</organism>
<evidence type="ECO:0000256" key="2">
    <source>
        <dbReference type="ARBA" id="ARBA00022669"/>
    </source>
</evidence>
<dbReference type="PANTHER" id="PTHR22595">
    <property type="entry name" value="CHITINASE-RELATED"/>
    <property type="match status" value="1"/>
</dbReference>
<comment type="caution">
    <text evidence="6">The sequence shown here is derived from an EMBL/GenBank/DDBJ whole genome shotgun (WGS) entry which is preliminary data.</text>
</comment>
<dbReference type="InterPro" id="IPR000726">
    <property type="entry name" value="Glyco_hydro_19_cat"/>
</dbReference>
<dbReference type="SMART" id="SM00270">
    <property type="entry name" value="ChtBD1"/>
    <property type="match status" value="2"/>
</dbReference>
<evidence type="ECO:0000259" key="5">
    <source>
        <dbReference type="PROSITE" id="PS50941"/>
    </source>
</evidence>